<proteinExistence type="predicted"/>
<dbReference type="RefSeq" id="WP_345676413.1">
    <property type="nucleotide sequence ID" value="NZ_BAABHS010000011.1"/>
</dbReference>
<keyword evidence="2" id="KW-0812">Transmembrane</keyword>
<organism evidence="3 4">
    <name type="scientific">Yinghuangia aomiensis</name>
    <dbReference type="NCBI Taxonomy" id="676205"/>
    <lineage>
        <taxon>Bacteria</taxon>
        <taxon>Bacillati</taxon>
        <taxon>Actinomycetota</taxon>
        <taxon>Actinomycetes</taxon>
        <taxon>Kitasatosporales</taxon>
        <taxon>Streptomycetaceae</taxon>
        <taxon>Yinghuangia</taxon>
    </lineage>
</organism>
<dbReference type="EMBL" id="BAABHS010000011">
    <property type="protein sequence ID" value="GAA4967063.1"/>
    <property type="molecule type" value="Genomic_DNA"/>
</dbReference>
<reference evidence="4" key="1">
    <citation type="journal article" date="2019" name="Int. J. Syst. Evol. Microbiol.">
        <title>The Global Catalogue of Microorganisms (GCM) 10K type strain sequencing project: providing services to taxonomists for standard genome sequencing and annotation.</title>
        <authorList>
            <consortium name="The Broad Institute Genomics Platform"/>
            <consortium name="The Broad Institute Genome Sequencing Center for Infectious Disease"/>
            <person name="Wu L."/>
            <person name="Ma J."/>
        </authorList>
    </citation>
    <scope>NUCLEOTIDE SEQUENCE [LARGE SCALE GENOMIC DNA]</scope>
    <source>
        <strain evidence="4">JCM 17986</strain>
    </source>
</reference>
<evidence type="ECO:0000313" key="3">
    <source>
        <dbReference type="EMBL" id="GAA4967063.1"/>
    </source>
</evidence>
<dbReference type="Proteomes" id="UP001500466">
    <property type="component" value="Unassembled WGS sequence"/>
</dbReference>
<feature type="transmembrane region" description="Helical" evidence="2">
    <location>
        <begin position="351"/>
        <end position="384"/>
    </location>
</feature>
<accession>A0ABP9HC22</accession>
<feature type="transmembrane region" description="Helical" evidence="2">
    <location>
        <begin position="33"/>
        <end position="54"/>
    </location>
</feature>
<feature type="transmembrane region" description="Helical" evidence="2">
    <location>
        <begin position="284"/>
        <end position="303"/>
    </location>
</feature>
<feature type="transmembrane region" description="Helical" evidence="2">
    <location>
        <begin position="253"/>
        <end position="272"/>
    </location>
</feature>
<feature type="transmembrane region" description="Helical" evidence="2">
    <location>
        <begin position="310"/>
        <end position="331"/>
    </location>
</feature>
<feature type="transmembrane region" description="Helical" evidence="2">
    <location>
        <begin position="396"/>
        <end position="414"/>
    </location>
</feature>
<feature type="compositionally biased region" description="Low complexity" evidence="1">
    <location>
        <begin position="544"/>
        <end position="557"/>
    </location>
</feature>
<evidence type="ECO:0000256" key="2">
    <source>
        <dbReference type="SAM" id="Phobius"/>
    </source>
</evidence>
<feature type="transmembrane region" description="Helical" evidence="2">
    <location>
        <begin position="454"/>
        <end position="476"/>
    </location>
</feature>
<gene>
    <name evidence="3" type="ORF">GCM10023205_34770</name>
</gene>
<sequence length="584" mass="58359">MAVGGGLLRRTYEASAALAERTARRPQPLGGRALEWLPSAVLVVVAVGSALISLRAGGSLGGPSAAVAPDATSYGQAGSGGSAGWTIWDLTAVLLPWAIPLVIGGVGLTDTAFVHRRGAVAGVLLVGLGGTALTSLLDLVAAGDGQPPRWLGLVYLLRFAFAVQIMVGVVLWVHIAPPSHRTALNAALAATFAAAVPLMFSVVGRDLLLQLWKPDAVLQTALPLIALLLLLVLLPTGKVLVGPGQGWPRASRGSFRGVVLLGLAGTAVAVWTLVDPDGIPKAVALWPVVALLGCLVAAALTYTAGGFSSVAGSLLAMAVGLAAVPAALFGFDRTSFNPGLGFDGAGESVPWLLGLAAAGVVGAVVARTAGSYAIVLAAVLLVLCEAAGADTGETHILLTRAAGAFALGVVIGALRPEPALAALGLTATCSPVWPDLQSSAVHYAWVDALTERPWGVPVPLLVLAGLAVPLALWAGLRTPTRGPGPAGPNPGPFGGYPYPPAAVPAQAAAAPGGDAQGAFDPEAAAFRIPPDPAGQTTTPPPAAGPWQQAAPGPQGTGPAPGPEGFGRDLRPGPRRGDLGGPDAR</sequence>
<feature type="transmembrane region" description="Helical" evidence="2">
    <location>
        <begin position="120"/>
        <end position="141"/>
    </location>
</feature>
<feature type="compositionally biased region" description="Basic and acidic residues" evidence="1">
    <location>
        <begin position="565"/>
        <end position="584"/>
    </location>
</feature>
<keyword evidence="2" id="KW-1133">Transmembrane helix</keyword>
<keyword evidence="4" id="KW-1185">Reference proteome</keyword>
<feature type="transmembrane region" description="Helical" evidence="2">
    <location>
        <begin position="87"/>
        <end position="108"/>
    </location>
</feature>
<feature type="compositionally biased region" description="Low complexity" evidence="1">
    <location>
        <begin position="505"/>
        <end position="521"/>
    </location>
</feature>
<feature type="transmembrane region" description="Helical" evidence="2">
    <location>
        <begin position="182"/>
        <end position="200"/>
    </location>
</feature>
<evidence type="ECO:0008006" key="5">
    <source>
        <dbReference type="Google" id="ProtNLM"/>
    </source>
</evidence>
<feature type="transmembrane region" description="Helical" evidence="2">
    <location>
        <begin position="153"/>
        <end position="175"/>
    </location>
</feature>
<evidence type="ECO:0000256" key="1">
    <source>
        <dbReference type="SAM" id="MobiDB-lite"/>
    </source>
</evidence>
<feature type="transmembrane region" description="Helical" evidence="2">
    <location>
        <begin position="220"/>
        <end position="241"/>
    </location>
</feature>
<name>A0ABP9HC22_9ACTN</name>
<keyword evidence="2" id="KW-0472">Membrane</keyword>
<evidence type="ECO:0000313" key="4">
    <source>
        <dbReference type="Proteomes" id="UP001500466"/>
    </source>
</evidence>
<protein>
    <recommendedName>
        <fullName evidence="5">Integral membrane protein</fullName>
    </recommendedName>
</protein>
<feature type="region of interest" description="Disordered" evidence="1">
    <location>
        <begin position="505"/>
        <end position="584"/>
    </location>
</feature>
<comment type="caution">
    <text evidence="3">The sequence shown here is derived from an EMBL/GenBank/DDBJ whole genome shotgun (WGS) entry which is preliminary data.</text>
</comment>